<evidence type="ECO:0000313" key="4">
    <source>
        <dbReference type="Proteomes" id="UP001237642"/>
    </source>
</evidence>
<proteinExistence type="predicted"/>
<organism evidence="3 4">
    <name type="scientific">Heracleum sosnowskyi</name>
    <dbReference type="NCBI Taxonomy" id="360622"/>
    <lineage>
        <taxon>Eukaryota</taxon>
        <taxon>Viridiplantae</taxon>
        <taxon>Streptophyta</taxon>
        <taxon>Embryophyta</taxon>
        <taxon>Tracheophyta</taxon>
        <taxon>Spermatophyta</taxon>
        <taxon>Magnoliopsida</taxon>
        <taxon>eudicotyledons</taxon>
        <taxon>Gunneridae</taxon>
        <taxon>Pentapetalae</taxon>
        <taxon>asterids</taxon>
        <taxon>campanulids</taxon>
        <taxon>Apiales</taxon>
        <taxon>Apiaceae</taxon>
        <taxon>Apioideae</taxon>
        <taxon>apioid superclade</taxon>
        <taxon>Tordylieae</taxon>
        <taxon>Tordyliinae</taxon>
        <taxon>Heracleum</taxon>
    </lineage>
</organism>
<dbReference type="EMBL" id="JAUIZM010000004">
    <property type="protein sequence ID" value="KAK1390833.1"/>
    <property type="molecule type" value="Genomic_DNA"/>
</dbReference>
<dbReference type="AlphaFoldDB" id="A0AAD8ITC8"/>
<dbReference type="Pfam" id="PF03140">
    <property type="entry name" value="DUF247"/>
    <property type="match status" value="1"/>
</dbReference>
<dbReference type="PANTHER" id="PTHR31170:SF25">
    <property type="entry name" value="BNAA09G04570D PROTEIN"/>
    <property type="match status" value="1"/>
</dbReference>
<keyword evidence="2" id="KW-1133">Transmembrane helix</keyword>
<keyword evidence="4" id="KW-1185">Reference proteome</keyword>
<evidence type="ECO:0000256" key="1">
    <source>
        <dbReference type="SAM" id="MobiDB-lite"/>
    </source>
</evidence>
<keyword evidence="2" id="KW-0812">Transmembrane</keyword>
<reference evidence="3" key="1">
    <citation type="submission" date="2023-02" db="EMBL/GenBank/DDBJ databases">
        <title>Genome of toxic invasive species Heracleum sosnowskyi carries increased number of genes despite the absence of recent whole-genome duplications.</title>
        <authorList>
            <person name="Schelkunov M."/>
            <person name="Shtratnikova V."/>
            <person name="Makarenko M."/>
            <person name="Klepikova A."/>
            <person name="Omelchenko D."/>
            <person name="Novikova G."/>
            <person name="Obukhova E."/>
            <person name="Bogdanov V."/>
            <person name="Penin A."/>
            <person name="Logacheva M."/>
        </authorList>
    </citation>
    <scope>NUCLEOTIDE SEQUENCE</scope>
    <source>
        <strain evidence="3">Hsosn_3</strain>
        <tissue evidence="3">Leaf</tissue>
    </source>
</reference>
<name>A0AAD8ITC8_9APIA</name>
<comment type="caution">
    <text evidence="3">The sequence shown here is derived from an EMBL/GenBank/DDBJ whole genome shotgun (WGS) entry which is preliminary data.</text>
</comment>
<feature type="transmembrane region" description="Helical" evidence="2">
    <location>
        <begin position="638"/>
        <end position="662"/>
    </location>
</feature>
<gene>
    <name evidence="3" type="ORF">POM88_019011</name>
</gene>
<evidence type="ECO:0000313" key="3">
    <source>
        <dbReference type="EMBL" id="KAK1390833.1"/>
    </source>
</evidence>
<feature type="region of interest" description="Disordered" evidence="1">
    <location>
        <begin position="371"/>
        <end position="414"/>
    </location>
</feature>
<accession>A0AAD8ITC8</accession>
<evidence type="ECO:0000256" key="2">
    <source>
        <dbReference type="SAM" id="Phobius"/>
    </source>
</evidence>
<dbReference type="Proteomes" id="UP001237642">
    <property type="component" value="Unassembled WGS sequence"/>
</dbReference>
<keyword evidence="2" id="KW-0472">Membrane</keyword>
<dbReference type="PANTHER" id="PTHR31170">
    <property type="entry name" value="BNAC04G53230D PROTEIN"/>
    <property type="match status" value="1"/>
</dbReference>
<protein>
    <submittedName>
        <fullName evidence="3">Uncharacterized protein</fullName>
    </submittedName>
</protein>
<dbReference type="InterPro" id="IPR004158">
    <property type="entry name" value="DUF247_pln"/>
</dbReference>
<reference evidence="3" key="2">
    <citation type="submission" date="2023-05" db="EMBL/GenBank/DDBJ databases">
        <authorList>
            <person name="Schelkunov M.I."/>
        </authorList>
    </citation>
    <scope>NUCLEOTIDE SEQUENCE</scope>
    <source>
        <strain evidence="3">Hsosn_3</strain>
        <tissue evidence="3">Leaf</tissue>
    </source>
</reference>
<sequence>MSATSNPLLHTIENASQWYRLKEQDFANYVEAVNKGDDNANSRVRTCPKSATTRVRSRHVNPLLNPVGSFSQWKLLKKEDRCRSNRQALIINSGADGPRVIHEFIVKKEEVFHVLSRFPFIRRVIPVLTTPNCIQRLLGIQRRNMDTLNIPEEGNKVHKNVEENSKSLQVNVEQNSKEIHINIEEHNKEVPSEDDSIKPIAQNIVSSLKEELAAVPDDGYVGFIYKISEKYRKLREESYTPRVVSIGPLHHGKSRLQAMEASKLRCLKYFLIHFEISLIELSECATSMESDVRSCYEHFNFNAEEFSKMILLDGIFLIQHLVYNAVPSESSWKESDIMHDMLLLENQLPLFFVAQLFSILAPQRKECYEDTSNNFQDNSDDSSDCFQDTSEDPLLSSDHSTDYSEESTDNFGETYEQSDGDFEKSFLKYSFKYFQEVGITKRLKFTPDCHGAWHLVHFLVNLHVPSKKEWNSSSKGKLEYNRSASELKKAGVHFSHEMGGLFEVSFDKVAGLLKIPQLTVNDTTETFFRNLIAFEQFKNEDKFITSYIIFMDSLINTAEDVELLVNHKIIHNLLGENQLVADLFNNLYKEVIEDQRKFYFADTCKDLDEYSKNWYHQWKSSWFKWKLILKYNYFSNPWSVISFIAAGIVIILTIVQTVCSILGL</sequence>